<dbReference type="EMBL" id="FN649751">
    <property type="protein sequence ID" value="CBJ30800.1"/>
    <property type="molecule type" value="Genomic_DNA"/>
</dbReference>
<dbReference type="GO" id="GO:0005730">
    <property type="term" value="C:nucleolus"/>
    <property type="evidence" value="ECO:0007669"/>
    <property type="project" value="TreeGrafter"/>
</dbReference>
<feature type="compositionally biased region" description="Gly residues" evidence="1">
    <location>
        <begin position="172"/>
        <end position="181"/>
    </location>
</feature>
<dbReference type="OrthoDB" id="287393at2759"/>
<dbReference type="GO" id="GO:0034462">
    <property type="term" value="P:small-subunit processome assembly"/>
    <property type="evidence" value="ECO:0007669"/>
    <property type="project" value="TreeGrafter"/>
</dbReference>
<protein>
    <submittedName>
        <fullName evidence="2">Uncharacterized protein</fullName>
    </submittedName>
</protein>
<keyword evidence="3" id="KW-1185">Reference proteome</keyword>
<dbReference type="EMBL" id="FN648394">
    <property type="protein sequence ID" value="CBJ30800.1"/>
    <property type="molecule type" value="Genomic_DNA"/>
</dbReference>
<proteinExistence type="predicted"/>
<organism evidence="2 3">
    <name type="scientific">Ectocarpus siliculosus</name>
    <name type="common">Brown alga</name>
    <name type="synonym">Conferva siliculosa</name>
    <dbReference type="NCBI Taxonomy" id="2880"/>
    <lineage>
        <taxon>Eukaryota</taxon>
        <taxon>Sar</taxon>
        <taxon>Stramenopiles</taxon>
        <taxon>Ochrophyta</taxon>
        <taxon>PX clade</taxon>
        <taxon>Phaeophyceae</taxon>
        <taxon>Ectocarpales</taxon>
        <taxon>Ectocarpaceae</taxon>
        <taxon>Ectocarpus</taxon>
    </lineage>
</organism>
<dbReference type="InterPro" id="IPR039119">
    <property type="entry name" value="ABT1/Esf2"/>
</dbReference>
<dbReference type="GO" id="GO:0000447">
    <property type="term" value="P:endonucleolytic cleavage in ITS1 to separate SSU-rRNA from 5.8S rRNA and LSU-rRNA from tricistronic rRNA transcript (SSU-rRNA, 5.8S rRNA, LSU-rRNA)"/>
    <property type="evidence" value="ECO:0007669"/>
    <property type="project" value="TreeGrafter"/>
</dbReference>
<dbReference type="GO" id="GO:0003723">
    <property type="term" value="F:RNA binding"/>
    <property type="evidence" value="ECO:0007669"/>
    <property type="project" value="TreeGrafter"/>
</dbReference>
<dbReference type="PANTHER" id="PTHR12311:SF7">
    <property type="entry name" value="ACTIVATOR OF BASAL TRANSCRIPTION 1"/>
    <property type="match status" value="1"/>
</dbReference>
<dbReference type="STRING" id="2880.D7FRK9"/>
<gene>
    <name evidence="2" type="ORF">Esi_0216_0009</name>
</gene>
<name>D7FRK9_ECTSI</name>
<dbReference type="GO" id="GO:0000472">
    <property type="term" value="P:endonucleolytic cleavage to generate mature 5'-end of SSU-rRNA from (SSU-rRNA, 5.8S rRNA, LSU-rRNA)"/>
    <property type="evidence" value="ECO:0007669"/>
    <property type="project" value="TreeGrafter"/>
</dbReference>
<dbReference type="PANTHER" id="PTHR12311">
    <property type="entry name" value="ACTIVATOR OF BASAL TRANSCRIPTION 1"/>
    <property type="match status" value="1"/>
</dbReference>
<evidence type="ECO:0000256" key="1">
    <source>
        <dbReference type="SAM" id="MobiDB-lite"/>
    </source>
</evidence>
<accession>D7FRK9</accession>
<dbReference type="InParanoid" id="D7FRK9"/>
<reference evidence="2 3" key="1">
    <citation type="journal article" date="2010" name="Nature">
        <title>The Ectocarpus genome and the independent evolution of multicellularity in brown algae.</title>
        <authorList>
            <person name="Cock J.M."/>
            <person name="Sterck L."/>
            <person name="Rouze P."/>
            <person name="Scornet D."/>
            <person name="Allen A.E."/>
            <person name="Amoutzias G."/>
            <person name="Anthouard V."/>
            <person name="Artiguenave F."/>
            <person name="Aury J.M."/>
            <person name="Badger J.H."/>
            <person name="Beszteri B."/>
            <person name="Billiau K."/>
            <person name="Bonnet E."/>
            <person name="Bothwell J.H."/>
            <person name="Bowler C."/>
            <person name="Boyen C."/>
            <person name="Brownlee C."/>
            <person name="Carrano C.J."/>
            <person name="Charrier B."/>
            <person name="Cho G.Y."/>
            <person name="Coelho S.M."/>
            <person name="Collen J."/>
            <person name="Corre E."/>
            <person name="Da Silva C."/>
            <person name="Delage L."/>
            <person name="Delaroque N."/>
            <person name="Dittami S.M."/>
            <person name="Doulbeau S."/>
            <person name="Elias M."/>
            <person name="Farnham G."/>
            <person name="Gachon C.M."/>
            <person name="Gschloessl B."/>
            <person name="Heesch S."/>
            <person name="Jabbari K."/>
            <person name="Jubin C."/>
            <person name="Kawai H."/>
            <person name="Kimura K."/>
            <person name="Kloareg B."/>
            <person name="Kupper F.C."/>
            <person name="Lang D."/>
            <person name="Le Bail A."/>
            <person name="Leblanc C."/>
            <person name="Lerouge P."/>
            <person name="Lohr M."/>
            <person name="Lopez P.J."/>
            <person name="Martens C."/>
            <person name="Maumus F."/>
            <person name="Michel G."/>
            <person name="Miranda-Saavedra D."/>
            <person name="Morales J."/>
            <person name="Moreau H."/>
            <person name="Motomura T."/>
            <person name="Nagasato C."/>
            <person name="Napoli C.A."/>
            <person name="Nelson D.R."/>
            <person name="Nyvall-Collen P."/>
            <person name="Peters A.F."/>
            <person name="Pommier C."/>
            <person name="Potin P."/>
            <person name="Poulain J."/>
            <person name="Quesneville H."/>
            <person name="Read B."/>
            <person name="Rensing S.A."/>
            <person name="Ritter A."/>
            <person name="Rousvoal S."/>
            <person name="Samanta M."/>
            <person name="Samson G."/>
            <person name="Schroeder D.C."/>
            <person name="Segurens B."/>
            <person name="Strittmatter M."/>
            <person name="Tonon T."/>
            <person name="Tregear J.W."/>
            <person name="Valentin K."/>
            <person name="von Dassow P."/>
            <person name="Yamagishi T."/>
            <person name="Van de Peer Y."/>
            <person name="Wincker P."/>
        </authorList>
    </citation>
    <scope>NUCLEOTIDE SEQUENCE [LARGE SCALE GENOMIC DNA]</scope>
    <source>
        <strain evidence="3">Ec32 / CCAP1310/4</strain>
    </source>
</reference>
<feature type="compositionally biased region" description="Basic residues" evidence="1">
    <location>
        <begin position="198"/>
        <end position="208"/>
    </location>
</feature>
<dbReference type="AlphaFoldDB" id="D7FRK9"/>
<dbReference type="eggNOG" id="KOG3152">
    <property type="taxonomic scope" value="Eukaryota"/>
</dbReference>
<feature type="compositionally biased region" description="Low complexity" evidence="1">
    <location>
        <begin position="145"/>
        <end position="154"/>
    </location>
</feature>
<evidence type="ECO:0000313" key="2">
    <source>
        <dbReference type="EMBL" id="CBJ30800.1"/>
    </source>
</evidence>
<dbReference type="GO" id="GO:0000480">
    <property type="term" value="P:endonucleolytic cleavage in 5'-ETS of tricistronic rRNA transcript (SSU-rRNA, 5.8S rRNA, LSU-rRNA)"/>
    <property type="evidence" value="ECO:0007669"/>
    <property type="project" value="TreeGrafter"/>
</dbReference>
<feature type="region of interest" description="Disordered" evidence="1">
    <location>
        <begin position="93"/>
        <end position="119"/>
    </location>
</feature>
<sequence length="208" mass="22236">MTGRCTCPTLSSNHRATAESLNNTLIGGRKRNYYHDDMWNLKYLRKFKWDHLTEKVAYERRVRSQKLRLETMQAKRENARYVELVESGRSFAKMEERKRKRKQDGGDDNNAASAAPTIGGGSQAAAAAAAAAAAKSTAGGGEGVPGNAAPAGVGDSHRRIRRRFKQSSPVGDVGGGGGGGMDAKVLRSVFGGGDGGGVRRRKGNKEDG</sequence>
<feature type="region of interest" description="Disordered" evidence="1">
    <location>
        <begin position="132"/>
        <end position="208"/>
    </location>
</feature>
<dbReference type="Proteomes" id="UP000002630">
    <property type="component" value="Linkage Group LG26"/>
</dbReference>
<evidence type="ECO:0000313" key="3">
    <source>
        <dbReference type="Proteomes" id="UP000002630"/>
    </source>
</evidence>